<protein>
    <submittedName>
        <fullName evidence="3">Alpha/beta hydrolase fold protein</fullName>
    </submittedName>
</protein>
<name>C8XF71_NAKMY</name>
<dbReference type="InterPro" id="IPR050471">
    <property type="entry name" value="AB_hydrolase"/>
</dbReference>
<dbReference type="RefSeq" id="WP_015746863.1">
    <property type="nucleotide sequence ID" value="NC_013235.1"/>
</dbReference>
<sequence>MTTTHRVPVPGASIHYEVRGSGPVLVIAGSPMAARFFGPLADALAGDHTVITHDPRGISNSPLADPTAPGDPNERADDIVAILDAVGAEQADVFGSSGGAVTGLALVTRHPSRVRTLVAHEPPLLTILPDAAEQMAITDDIVATFHRDGIGPAFGKFMAQAGFDQTGGAPEPAADGTPPDAEWQPSEQYLADSVRMFGYDILGTTRYRPDVAALTARPGQVVLGIGAESGSLFTYRTTAALAALLGLEMVEFPGDHGGFIPEPVAFAATLRSVLAGSTARV</sequence>
<evidence type="ECO:0000313" key="4">
    <source>
        <dbReference type="Proteomes" id="UP000002218"/>
    </source>
</evidence>
<dbReference type="InterPro" id="IPR000073">
    <property type="entry name" value="AB_hydrolase_1"/>
</dbReference>
<evidence type="ECO:0000256" key="1">
    <source>
        <dbReference type="SAM" id="MobiDB-lite"/>
    </source>
</evidence>
<dbReference type="GO" id="GO:0004806">
    <property type="term" value="F:triacylglycerol lipase activity"/>
    <property type="evidence" value="ECO:0007669"/>
    <property type="project" value="TreeGrafter"/>
</dbReference>
<feature type="region of interest" description="Disordered" evidence="1">
    <location>
        <begin position="165"/>
        <end position="184"/>
    </location>
</feature>
<evidence type="ECO:0000313" key="3">
    <source>
        <dbReference type="EMBL" id="ACV77957.1"/>
    </source>
</evidence>
<accession>C8XF71</accession>
<dbReference type="Gene3D" id="3.40.50.1820">
    <property type="entry name" value="alpha/beta hydrolase"/>
    <property type="match status" value="1"/>
</dbReference>
<dbReference type="KEGG" id="nml:Namu_1562"/>
<dbReference type="eggNOG" id="COG0596">
    <property type="taxonomic scope" value="Bacteria"/>
</dbReference>
<dbReference type="SUPFAM" id="SSF53474">
    <property type="entry name" value="alpha/beta-Hydrolases"/>
    <property type="match status" value="1"/>
</dbReference>
<evidence type="ECO:0000259" key="2">
    <source>
        <dbReference type="Pfam" id="PF00561"/>
    </source>
</evidence>
<dbReference type="PANTHER" id="PTHR43433:SF5">
    <property type="entry name" value="AB HYDROLASE-1 DOMAIN-CONTAINING PROTEIN"/>
    <property type="match status" value="1"/>
</dbReference>
<feature type="region of interest" description="Disordered" evidence="1">
    <location>
        <begin position="52"/>
        <end position="74"/>
    </location>
</feature>
<feature type="domain" description="AB hydrolase-1" evidence="2">
    <location>
        <begin position="23"/>
        <end position="262"/>
    </location>
</feature>
<organism evidence="3 4">
    <name type="scientific">Nakamurella multipartita (strain ATCC 700099 / DSM 44233 / CIP 104796 / JCM 9543 / NBRC 105858 / Y-104)</name>
    <name type="common">Microsphaera multipartita</name>
    <dbReference type="NCBI Taxonomy" id="479431"/>
    <lineage>
        <taxon>Bacteria</taxon>
        <taxon>Bacillati</taxon>
        <taxon>Actinomycetota</taxon>
        <taxon>Actinomycetes</taxon>
        <taxon>Nakamurellales</taxon>
        <taxon>Nakamurellaceae</taxon>
        <taxon>Nakamurella</taxon>
    </lineage>
</organism>
<dbReference type="PANTHER" id="PTHR43433">
    <property type="entry name" value="HYDROLASE, ALPHA/BETA FOLD FAMILY PROTEIN"/>
    <property type="match status" value="1"/>
</dbReference>
<reference evidence="4" key="1">
    <citation type="submission" date="2009-09" db="EMBL/GenBank/DDBJ databases">
        <title>The complete genome of Nakamurella multipartita DSM 44233.</title>
        <authorList>
            <consortium name="US DOE Joint Genome Institute (JGI-PGF)"/>
            <person name="Lucas S."/>
            <person name="Copeland A."/>
            <person name="Lapidus A."/>
            <person name="Glavina del Rio T."/>
            <person name="Dalin E."/>
            <person name="Tice H."/>
            <person name="Bruce D."/>
            <person name="Goodwin L."/>
            <person name="Pitluck S."/>
            <person name="Kyrpides N."/>
            <person name="Mavromatis K."/>
            <person name="Ivanova N."/>
            <person name="Ovchinnikova G."/>
            <person name="Sims D."/>
            <person name="Meincke L."/>
            <person name="Brettin T."/>
            <person name="Detter J.C."/>
            <person name="Han C."/>
            <person name="Larimer F."/>
            <person name="Land M."/>
            <person name="Hauser L."/>
            <person name="Markowitz V."/>
            <person name="Cheng J.-F."/>
            <person name="Hugenholtz P."/>
            <person name="Woyke T."/>
            <person name="Wu D."/>
            <person name="Klenk H.-P."/>
            <person name="Eisen J.A."/>
        </authorList>
    </citation>
    <scope>NUCLEOTIDE SEQUENCE [LARGE SCALE GENOMIC DNA]</scope>
    <source>
        <strain evidence="4">ATCC 700099 / DSM 44233 / CIP 104796 / JCM 9543 / NBRC 105858 / Y-104</strain>
    </source>
</reference>
<dbReference type="Pfam" id="PF00561">
    <property type="entry name" value="Abhydrolase_1"/>
    <property type="match status" value="1"/>
</dbReference>
<reference evidence="3 4" key="2">
    <citation type="journal article" date="2010" name="Stand. Genomic Sci.">
        <title>Complete genome sequence of Nakamurella multipartita type strain (Y-104).</title>
        <authorList>
            <person name="Tice H."/>
            <person name="Mayilraj S."/>
            <person name="Sims D."/>
            <person name="Lapidus A."/>
            <person name="Nolan M."/>
            <person name="Lucas S."/>
            <person name="Glavina Del Rio T."/>
            <person name="Copeland A."/>
            <person name="Cheng J.F."/>
            <person name="Meincke L."/>
            <person name="Bruce D."/>
            <person name="Goodwin L."/>
            <person name="Pitluck S."/>
            <person name="Ivanova N."/>
            <person name="Mavromatis K."/>
            <person name="Ovchinnikova G."/>
            <person name="Pati A."/>
            <person name="Chen A."/>
            <person name="Palaniappan K."/>
            <person name="Land M."/>
            <person name="Hauser L."/>
            <person name="Chang Y.J."/>
            <person name="Jeffries C.D."/>
            <person name="Detter J.C."/>
            <person name="Brettin T."/>
            <person name="Rohde M."/>
            <person name="Goker M."/>
            <person name="Bristow J."/>
            <person name="Eisen J.A."/>
            <person name="Markowitz V."/>
            <person name="Hugenholtz P."/>
            <person name="Kyrpides N.C."/>
            <person name="Klenk H.P."/>
            <person name="Chen F."/>
        </authorList>
    </citation>
    <scope>NUCLEOTIDE SEQUENCE [LARGE SCALE GENOMIC DNA]</scope>
    <source>
        <strain evidence="4">ATCC 700099 / DSM 44233 / CIP 104796 / JCM 9543 / NBRC 105858 / Y-104</strain>
    </source>
</reference>
<dbReference type="GO" id="GO:0046503">
    <property type="term" value="P:glycerolipid catabolic process"/>
    <property type="evidence" value="ECO:0007669"/>
    <property type="project" value="TreeGrafter"/>
</dbReference>
<dbReference type="OrthoDB" id="3210164at2"/>
<gene>
    <name evidence="3" type="ordered locus">Namu_1562</name>
</gene>
<keyword evidence="3" id="KW-0378">Hydrolase</keyword>
<proteinExistence type="predicted"/>
<dbReference type="EMBL" id="CP001737">
    <property type="protein sequence ID" value="ACV77957.1"/>
    <property type="molecule type" value="Genomic_DNA"/>
</dbReference>
<dbReference type="STRING" id="479431.Namu_1562"/>
<dbReference type="Proteomes" id="UP000002218">
    <property type="component" value="Chromosome"/>
</dbReference>
<dbReference type="InParanoid" id="C8XF71"/>
<dbReference type="AlphaFoldDB" id="C8XF71"/>
<keyword evidence="4" id="KW-1185">Reference proteome</keyword>
<dbReference type="InterPro" id="IPR029058">
    <property type="entry name" value="AB_hydrolase_fold"/>
</dbReference>
<dbReference type="HOGENOM" id="CLU_083329_0_0_11"/>